<reference evidence="2" key="1">
    <citation type="submission" date="2014-06" db="EMBL/GenBank/DDBJ databases">
        <title>Draft genome sequence of C. testosteroni WDL7.</title>
        <authorList>
            <person name="Wu Y."/>
            <person name="Seshan H."/>
            <person name="Arumugam K."/>
        </authorList>
    </citation>
    <scope>NUCLEOTIDE SEQUENCE [LARGE SCALE GENOMIC DNA]</scope>
    <source>
        <strain evidence="2">WDL7</strain>
    </source>
</reference>
<gene>
    <name evidence="1" type="ORF">GL58_25770</name>
</gene>
<evidence type="ECO:0000313" key="1">
    <source>
        <dbReference type="EMBL" id="KOC19014.1"/>
    </source>
</evidence>
<comment type="caution">
    <text evidence="1">The sequence shown here is derived from an EMBL/GenBank/DDBJ whole genome shotgun (WGS) entry which is preliminary data.</text>
</comment>
<dbReference type="EMBL" id="JNVD01000036">
    <property type="protein sequence ID" value="KOC19014.1"/>
    <property type="molecule type" value="Genomic_DNA"/>
</dbReference>
<organism evidence="1 2">
    <name type="scientific">Comamonas testosteroni</name>
    <name type="common">Pseudomonas testosteroni</name>
    <dbReference type="NCBI Taxonomy" id="285"/>
    <lineage>
        <taxon>Bacteria</taxon>
        <taxon>Pseudomonadati</taxon>
        <taxon>Pseudomonadota</taxon>
        <taxon>Betaproteobacteria</taxon>
        <taxon>Burkholderiales</taxon>
        <taxon>Comamonadaceae</taxon>
        <taxon>Comamonas</taxon>
    </lineage>
</organism>
<sequence length="71" mass="8320">MMKCQIMAQEALLIALIDTLDDNKKSNLQHNFNQRAEEIKAEVLNSMATDELYERLLEHLDRYSKTVNLRP</sequence>
<protein>
    <submittedName>
        <fullName evidence="1">Uncharacterized protein</fullName>
    </submittedName>
</protein>
<evidence type="ECO:0000313" key="2">
    <source>
        <dbReference type="Proteomes" id="UP000037442"/>
    </source>
</evidence>
<name>A0A0L7MAV9_COMTE</name>
<dbReference type="AlphaFoldDB" id="A0A0L7MAV9"/>
<dbReference type="PATRIC" id="fig|285.49.peg.5359"/>
<dbReference type="Proteomes" id="UP000037442">
    <property type="component" value="Unassembled WGS sequence"/>
</dbReference>
<proteinExistence type="predicted"/>
<accession>A0A0L7MAV9</accession>